<evidence type="ECO:0000259" key="9">
    <source>
        <dbReference type="PROSITE" id="PS51915"/>
    </source>
</evidence>
<dbReference type="InterPro" id="IPR009057">
    <property type="entry name" value="Homeodomain-like_sf"/>
</dbReference>
<keyword evidence="3" id="KW-0677">Repeat</keyword>
<name>A0A8B8I036_VANTA</name>
<evidence type="ECO:0000313" key="10">
    <source>
        <dbReference type="Proteomes" id="UP001652626"/>
    </source>
</evidence>
<dbReference type="PROSITE" id="PS00028">
    <property type="entry name" value="ZINC_FINGER_C2H2_1"/>
    <property type="match status" value="7"/>
</dbReference>
<feature type="binding site" evidence="7">
    <location>
        <position position="16"/>
    </location>
    <ligand>
        <name>Zn(2+)</name>
        <dbReference type="ChEBI" id="CHEBI:29105"/>
    </ligand>
</feature>
<feature type="domain" description="C2H2-type" evidence="8">
    <location>
        <begin position="548"/>
        <end position="575"/>
    </location>
</feature>
<dbReference type="PANTHER" id="PTHR24379:SF127">
    <property type="entry name" value="BLOODY FINGERS-RELATED"/>
    <property type="match status" value="1"/>
</dbReference>
<evidence type="ECO:0000313" key="11">
    <source>
        <dbReference type="RefSeq" id="XP_026489421.2"/>
    </source>
</evidence>
<dbReference type="Pfam" id="PF05225">
    <property type="entry name" value="HTH_psq"/>
    <property type="match status" value="1"/>
</dbReference>
<reference evidence="11" key="1">
    <citation type="submission" date="2025-08" db="UniProtKB">
        <authorList>
            <consortium name="RefSeq"/>
        </authorList>
    </citation>
    <scope>IDENTIFICATION</scope>
    <source>
        <tissue evidence="11">Whole body</tissue>
    </source>
</reference>
<dbReference type="PROSITE" id="PS51915">
    <property type="entry name" value="ZAD"/>
    <property type="match status" value="1"/>
</dbReference>
<protein>
    <submittedName>
        <fullName evidence="11">Zinc finger protein 93-like isoform X2</fullName>
    </submittedName>
</protein>
<dbReference type="InterPro" id="IPR007889">
    <property type="entry name" value="HTH_Psq"/>
</dbReference>
<dbReference type="SMART" id="SM00355">
    <property type="entry name" value="ZnF_C2H2"/>
    <property type="match status" value="10"/>
</dbReference>
<dbReference type="GeneID" id="113395904"/>
<dbReference type="GO" id="GO:0008270">
    <property type="term" value="F:zinc ion binding"/>
    <property type="evidence" value="ECO:0007669"/>
    <property type="project" value="UniProtKB-UniRule"/>
</dbReference>
<dbReference type="InterPro" id="IPR036236">
    <property type="entry name" value="Znf_C2H2_sf"/>
</dbReference>
<feature type="domain" description="C2H2-type" evidence="8">
    <location>
        <begin position="520"/>
        <end position="547"/>
    </location>
</feature>
<evidence type="ECO:0000256" key="1">
    <source>
        <dbReference type="ARBA" id="ARBA00004123"/>
    </source>
</evidence>
<proteinExistence type="predicted"/>
<dbReference type="GO" id="GO:0003677">
    <property type="term" value="F:DNA binding"/>
    <property type="evidence" value="ECO:0007669"/>
    <property type="project" value="InterPro"/>
</dbReference>
<sequence>MGKSKRGEYLYRCKCCLDEVGLKNMWTEYYRDGEREIYGEMLTDCFALSWEQPPGDTEMEHICETCVSRLRDAINFKKEILYTEHLILEQLKNVTTEHIKQEEESEDEIETEYLSIEFLEDDNERDESDIKIERPQVKQEKDVLMINRRSKKYTDDDLEKCLEAVRTKALSQNKASILYSVPRKAISSAIAKLRNTCNKTVKTKKLQDTNTNDDNVETTEFQTKMFPEFENFGNDISELFECSNATPIRCRGGIGYKCCFCTEEYPDSADLKKHTMEQHDNTTKSGLIKGKYVSSYLVKLDITGLLCTLCKQGMGTVDDLIDHLITVHGKSIHRNIKNYILPFKFQGEELRCIICYSLFNRFKVLQEHMSTHFRNYICNECDAGFVTRTILLNHIKCHQTGLFKCDHCTKTYNTMRKKRAHERLVHIHGSKLNKCGYCNEKFDRYQKREEHLVKVHGVRSVTFECQACDKIFVSQRALRDHTKRDHLMERQHTCTVCDMKFFRQSEVTKHMVKHTGVRMFQCEVCSKSYGRRNTLREHMRIHTNDRRFKCEHCGQAFVQKCSWRGHMRAKHGEQV</sequence>
<keyword evidence="10" id="KW-1185">Reference proteome</keyword>
<feature type="binding site" evidence="7">
    <location>
        <position position="63"/>
    </location>
    <ligand>
        <name>Zn(2+)</name>
        <dbReference type="ChEBI" id="CHEBI:29105"/>
    </ligand>
</feature>
<comment type="subcellular location">
    <subcellularLocation>
        <location evidence="1">Nucleus</location>
    </subcellularLocation>
</comment>
<dbReference type="OrthoDB" id="6077919at2759"/>
<evidence type="ECO:0000259" key="8">
    <source>
        <dbReference type="PROSITE" id="PS50157"/>
    </source>
</evidence>
<feature type="domain" description="C2H2-type" evidence="8">
    <location>
        <begin position="403"/>
        <end position="426"/>
    </location>
</feature>
<keyword evidence="2 7" id="KW-0479">Metal-binding</keyword>
<evidence type="ECO:0000256" key="6">
    <source>
        <dbReference type="PROSITE-ProRule" id="PRU00042"/>
    </source>
</evidence>
<organism evidence="10 11">
    <name type="scientific">Vanessa tameamea</name>
    <name type="common">Kamehameha butterfly</name>
    <dbReference type="NCBI Taxonomy" id="334116"/>
    <lineage>
        <taxon>Eukaryota</taxon>
        <taxon>Metazoa</taxon>
        <taxon>Ecdysozoa</taxon>
        <taxon>Arthropoda</taxon>
        <taxon>Hexapoda</taxon>
        <taxon>Insecta</taxon>
        <taxon>Pterygota</taxon>
        <taxon>Neoptera</taxon>
        <taxon>Endopterygota</taxon>
        <taxon>Lepidoptera</taxon>
        <taxon>Glossata</taxon>
        <taxon>Ditrysia</taxon>
        <taxon>Papilionoidea</taxon>
        <taxon>Nymphalidae</taxon>
        <taxon>Nymphalinae</taxon>
        <taxon>Vanessa</taxon>
    </lineage>
</organism>
<dbReference type="RefSeq" id="XP_026489421.2">
    <property type="nucleotide sequence ID" value="XM_026633636.2"/>
</dbReference>
<gene>
    <name evidence="11" type="primary">LOC113395904</name>
</gene>
<dbReference type="AlphaFoldDB" id="A0A8B8I036"/>
<dbReference type="GO" id="GO:0005634">
    <property type="term" value="C:nucleus"/>
    <property type="evidence" value="ECO:0007669"/>
    <property type="project" value="UniProtKB-SubCell"/>
</dbReference>
<evidence type="ECO:0000256" key="7">
    <source>
        <dbReference type="PROSITE-ProRule" id="PRU01263"/>
    </source>
</evidence>
<feature type="binding site" evidence="7">
    <location>
        <position position="66"/>
    </location>
    <ligand>
        <name>Zn(2+)</name>
        <dbReference type="ChEBI" id="CHEBI:29105"/>
    </ligand>
</feature>
<dbReference type="InterPro" id="IPR012934">
    <property type="entry name" value="Znf_AD"/>
</dbReference>
<evidence type="ECO:0000256" key="2">
    <source>
        <dbReference type="ARBA" id="ARBA00022723"/>
    </source>
</evidence>
<accession>A0A8B8I036</accession>
<feature type="domain" description="C2H2-type" evidence="8">
    <location>
        <begin position="376"/>
        <end position="398"/>
    </location>
</feature>
<dbReference type="SUPFAM" id="SSF46689">
    <property type="entry name" value="Homeodomain-like"/>
    <property type="match status" value="1"/>
</dbReference>
<evidence type="ECO:0000256" key="4">
    <source>
        <dbReference type="ARBA" id="ARBA00022771"/>
    </source>
</evidence>
<keyword evidence="5 7" id="KW-0862">Zinc</keyword>
<dbReference type="Gene3D" id="1.10.10.60">
    <property type="entry name" value="Homeodomain-like"/>
    <property type="match status" value="1"/>
</dbReference>
<keyword evidence="4 6" id="KW-0863">Zinc-finger</keyword>
<dbReference type="SUPFAM" id="SSF57667">
    <property type="entry name" value="beta-beta-alpha zinc fingers"/>
    <property type="match status" value="4"/>
</dbReference>
<dbReference type="Pfam" id="PF00096">
    <property type="entry name" value="zf-C2H2"/>
    <property type="match status" value="4"/>
</dbReference>
<dbReference type="Proteomes" id="UP001652626">
    <property type="component" value="Chromosome 29"/>
</dbReference>
<dbReference type="PANTHER" id="PTHR24379">
    <property type="entry name" value="KRAB AND ZINC FINGER DOMAIN-CONTAINING"/>
    <property type="match status" value="1"/>
</dbReference>
<feature type="domain" description="C2H2-type" evidence="8">
    <location>
        <begin position="463"/>
        <end position="491"/>
    </location>
</feature>
<feature type="binding site" evidence="7">
    <location>
        <position position="13"/>
    </location>
    <ligand>
        <name>Zn(2+)</name>
        <dbReference type="ChEBI" id="CHEBI:29105"/>
    </ligand>
</feature>
<dbReference type="InterPro" id="IPR013087">
    <property type="entry name" value="Znf_C2H2_type"/>
</dbReference>
<dbReference type="Gene3D" id="3.30.160.60">
    <property type="entry name" value="Classic Zinc Finger"/>
    <property type="match status" value="5"/>
</dbReference>
<feature type="domain" description="C2H2-type" evidence="8">
    <location>
        <begin position="492"/>
        <end position="519"/>
    </location>
</feature>
<dbReference type="PROSITE" id="PS50157">
    <property type="entry name" value="ZINC_FINGER_C2H2_2"/>
    <property type="match status" value="6"/>
</dbReference>
<evidence type="ECO:0000256" key="3">
    <source>
        <dbReference type="ARBA" id="ARBA00022737"/>
    </source>
</evidence>
<feature type="domain" description="ZAD" evidence="9">
    <location>
        <begin position="11"/>
        <end position="90"/>
    </location>
</feature>
<evidence type="ECO:0000256" key="5">
    <source>
        <dbReference type="ARBA" id="ARBA00022833"/>
    </source>
</evidence>